<dbReference type="EMBL" id="VEWJ01000004">
    <property type="protein sequence ID" value="TPF75815.1"/>
    <property type="molecule type" value="Genomic_DNA"/>
</dbReference>
<gene>
    <name evidence="5" type="ORF">FHY56_07680</name>
</gene>
<dbReference type="PANTHER" id="PTHR36698">
    <property type="entry name" value="BLL5892 PROTEIN"/>
    <property type="match status" value="1"/>
</dbReference>
<dbReference type="SUPFAM" id="SSF58104">
    <property type="entry name" value="Methyl-accepting chemotaxis protein (MCP) signaling domain"/>
    <property type="match status" value="1"/>
</dbReference>
<feature type="transmembrane region" description="Helical" evidence="3">
    <location>
        <begin position="7"/>
        <end position="29"/>
    </location>
</feature>
<accession>A0A502BNS3</accession>
<dbReference type="Proteomes" id="UP000315388">
    <property type="component" value="Unassembled WGS sequence"/>
</dbReference>
<feature type="region of interest" description="Disordered" evidence="2">
    <location>
        <begin position="312"/>
        <end position="331"/>
    </location>
</feature>
<name>A0A502BNS3_9HYPH</name>
<proteinExistence type="predicted"/>
<dbReference type="Gene3D" id="1.20.58.60">
    <property type="match status" value="1"/>
</dbReference>
<keyword evidence="3" id="KW-0472">Membrane</keyword>
<dbReference type="AlphaFoldDB" id="A0A502BNS3"/>
<dbReference type="OrthoDB" id="9808689at2"/>
<organism evidence="5 6">
    <name type="scientific">Brucella gallinifaecis</name>
    <dbReference type="NCBI Taxonomy" id="215590"/>
    <lineage>
        <taxon>Bacteria</taxon>
        <taxon>Pseudomonadati</taxon>
        <taxon>Pseudomonadota</taxon>
        <taxon>Alphaproteobacteria</taxon>
        <taxon>Hyphomicrobiales</taxon>
        <taxon>Brucellaceae</taxon>
        <taxon>Brucella/Ochrobactrum group</taxon>
        <taxon>Brucella</taxon>
    </lineage>
</organism>
<comment type="caution">
    <text evidence="5">The sequence shown here is derived from an EMBL/GenBank/DDBJ whole genome shotgun (WGS) entry which is preliminary data.</text>
</comment>
<evidence type="ECO:0000313" key="6">
    <source>
        <dbReference type="Proteomes" id="UP000315388"/>
    </source>
</evidence>
<evidence type="ECO:0000256" key="1">
    <source>
        <dbReference type="SAM" id="Coils"/>
    </source>
</evidence>
<evidence type="ECO:0000256" key="3">
    <source>
        <dbReference type="SAM" id="Phobius"/>
    </source>
</evidence>
<evidence type="ECO:0000256" key="2">
    <source>
        <dbReference type="SAM" id="MobiDB-lite"/>
    </source>
</evidence>
<protein>
    <submittedName>
        <fullName evidence="5">MCE family protein</fullName>
    </submittedName>
</protein>
<sequence>METKANYVVVGVFTLIVSLLAFGFVYWIARYGEARDSVGLDVRIPGSVTGLSIGSQVLFNGIKVGDVRRLHLDESNPSMVIVQTQVNATTPITRSTKATLGFQGLTGQAYIELNGGSLEEPNLLTEAAKEDTVARIDADPSSINNLLATAQDIFGRANSVLGELESFAKEARGPLIDTINNTKTFTDALAKNADVIDEIGSNAGNINKIVSDAQEMMSRLNAASARVENVIEKADQLLSSDDKDGIVAQAKATLESIRQLSNNLDKRITPIASNLERFSGQGLNDVQALIGDSRRAVQRVEQAVTDLERNPQRLLFGGPGSVPQYNGRTRH</sequence>
<evidence type="ECO:0000259" key="4">
    <source>
        <dbReference type="Pfam" id="PF02470"/>
    </source>
</evidence>
<keyword evidence="3" id="KW-0812">Transmembrane</keyword>
<reference evidence="5 6" key="1">
    <citation type="journal article" date="2003" name="Int. J. Syst. Evol. Microbiol.">
        <title>Towards a standardized format for the description of a novel species (of an established genus): Ochrobactrum gallinifaecis sp. nov.</title>
        <authorList>
            <person name="Kampfer P."/>
            <person name="Buczolits S."/>
            <person name="Albrecht A."/>
            <person name="Busse H.J."/>
            <person name="Stackebrandt E."/>
        </authorList>
    </citation>
    <scope>NUCLEOTIDE SEQUENCE [LARGE SCALE GENOMIC DNA]</scope>
    <source>
        <strain evidence="5 6">ISO 196</strain>
    </source>
</reference>
<keyword evidence="6" id="KW-1185">Reference proteome</keyword>
<feature type="coiled-coil region" evidence="1">
    <location>
        <begin position="213"/>
        <end position="310"/>
    </location>
</feature>
<dbReference type="PANTHER" id="PTHR36698:SF2">
    <property type="entry name" value="MCE_MLAD DOMAIN-CONTAINING PROTEIN"/>
    <property type="match status" value="1"/>
</dbReference>
<feature type="domain" description="Mce/MlaD" evidence="4">
    <location>
        <begin position="47"/>
        <end position="116"/>
    </location>
</feature>
<keyword evidence="1" id="KW-0175">Coiled coil</keyword>
<evidence type="ECO:0000313" key="5">
    <source>
        <dbReference type="EMBL" id="TPF75815.1"/>
    </source>
</evidence>
<dbReference type="InterPro" id="IPR003399">
    <property type="entry name" value="Mce/MlaD"/>
</dbReference>
<dbReference type="RefSeq" id="WP_140904585.1">
    <property type="nucleotide sequence ID" value="NZ_JBHTMD010000007.1"/>
</dbReference>
<keyword evidence="3" id="KW-1133">Transmembrane helix</keyword>
<dbReference type="Pfam" id="PF02470">
    <property type="entry name" value="MlaD"/>
    <property type="match status" value="1"/>
</dbReference>